<dbReference type="SFLD" id="SFLDG01065">
    <property type="entry name" value="anaerobic_coproporphyrinogen-I"/>
    <property type="match status" value="1"/>
</dbReference>
<comment type="pathway">
    <text evidence="2 14">Porphyrin-containing compound metabolism; protoporphyrin-IX biosynthesis; protoporphyrinogen-IX from coproporphyrinogen-III (AdoMet route): step 1/1.</text>
</comment>
<keyword evidence="11 14" id="KW-0411">Iron-sulfur</keyword>
<dbReference type="eggNOG" id="COG0635">
    <property type="taxonomic scope" value="Bacteria"/>
</dbReference>
<dbReference type="PROSITE" id="PS51918">
    <property type="entry name" value="RADICAL_SAM"/>
    <property type="match status" value="1"/>
</dbReference>
<feature type="binding site" evidence="15">
    <location>
        <begin position="62"/>
        <end position="64"/>
    </location>
    <ligand>
        <name>S-adenosyl-L-methionine</name>
        <dbReference type="ChEBI" id="CHEBI:59789"/>
        <label>2</label>
    </ligand>
</feature>
<accession>A5FYT4</accession>
<evidence type="ECO:0000256" key="9">
    <source>
        <dbReference type="ARBA" id="ARBA00023002"/>
    </source>
</evidence>
<evidence type="ECO:0000256" key="5">
    <source>
        <dbReference type="ARBA" id="ARBA00022485"/>
    </source>
</evidence>
<dbReference type="EC" id="1.3.98.3" evidence="14"/>
<dbReference type="Gene3D" id="1.10.10.920">
    <property type="match status" value="1"/>
</dbReference>
<dbReference type="GO" id="GO:0051989">
    <property type="term" value="F:coproporphyrinogen dehydrogenase activity"/>
    <property type="evidence" value="ECO:0007669"/>
    <property type="project" value="UniProtKB-EC"/>
</dbReference>
<feature type="binding site" evidence="15">
    <location>
        <position position="140"/>
    </location>
    <ligand>
        <name>S-adenosyl-L-methionine</name>
        <dbReference type="ChEBI" id="CHEBI:59789"/>
        <label>1</label>
    </ligand>
</feature>
<feature type="binding site" evidence="15">
    <location>
        <position position="167"/>
    </location>
    <ligand>
        <name>S-adenosyl-L-methionine</name>
        <dbReference type="ChEBI" id="CHEBI:59789"/>
        <label>2</label>
    </ligand>
</feature>
<dbReference type="SUPFAM" id="SSF102114">
    <property type="entry name" value="Radical SAM enzymes"/>
    <property type="match status" value="1"/>
</dbReference>
<comment type="similarity">
    <text evidence="3 14">Belongs to the anaerobic coproporphyrinogen-III oxidase family.</text>
</comment>
<dbReference type="InterPro" id="IPR007197">
    <property type="entry name" value="rSAM"/>
</dbReference>
<dbReference type="AlphaFoldDB" id="A5FYT4"/>
<dbReference type="GO" id="GO:0051539">
    <property type="term" value="F:4 iron, 4 sulfur cluster binding"/>
    <property type="evidence" value="ECO:0007669"/>
    <property type="project" value="UniProtKB-KW"/>
</dbReference>
<proteinExistence type="inferred from homology"/>
<evidence type="ECO:0000313" key="18">
    <source>
        <dbReference type="EMBL" id="ABQ30766.1"/>
    </source>
</evidence>
<keyword evidence="9 14" id="KW-0560">Oxidoreductase</keyword>
<dbReference type="SFLD" id="SFLDS00029">
    <property type="entry name" value="Radical_SAM"/>
    <property type="match status" value="1"/>
</dbReference>
<comment type="catalytic activity">
    <reaction evidence="13 14">
        <text>coproporphyrinogen III + 2 S-adenosyl-L-methionine = protoporphyrinogen IX + 2 5'-deoxyadenosine + 2 L-methionine + 2 CO2</text>
        <dbReference type="Rhea" id="RHEA:15425"/>
        <dbReference type="ChEBI" id="CHEBI:16526"/>
        <dbReference type="ChEBI" id="CHEBI:17319"/>
        <dbReference type="ChEBI" id="CHEBI:57307"/>
        <dbReference type="ChEBI" id="CHEBI:57309"/>
        <dbReference type="ChEBI" id="CHEBI:57844"/>
        <dbReference type="ChEBI" id="CHEBI:59789"/>
        <dbReference type="EC" id="1.3.98.3"/>
    </reaction>
</comment>
<dbReference type="InterPro" id="IPR010723">
    <property type="entry name" value="HemN_C"/>
</dbReference>
<feature type="domain" description="Radical SAM core" evidence="17">
    <location>
        <begin position="41"/>
        <end position="283"/>
    </location>
</feature>
<dbReference type="InterPro" id="IPR058240">
    <property type="entry name" value="rSAM_sf"/>
</dbReference>
<evidence type="ECO:0000256" key="1">
    <source>
        <dbReference type="ARBA" id="ARBA00004496"/>
    </source>
</evidence>
<reference evidence="18 19" key="1">
    <citation type="submission" date="2007-05" db="EMBL/GenBank/DDBJ databases">
        <title>Complete sequence of chromosome of Acidiphilium cryptum JF-5.</title>
        <authorList>
            <consortium name="US DOE Joint Genome Institute"/>
            <person name="Copeland A."/>
            <person name="Lucas S."/>
            <person name="Lapidus A."/>
            <person name="Barry K."/>
            <person name="Detter J.C."/>
            <person name="Glavina del Rio T."/>
            <person name="Hammon N."/>
            <person name="Israni S."/>
            <person name="Dalin E."/>
            <person name="Tice H."/>
            <person name="Pitluck S."/>
            <person name="Sims D."/>
            <person name="Brettin T."/>
            <person name="Bruce D."/>
            <person name="Han C."/>
            <person name="Schmutz J."/>
            <person name="Larimer F."/>
            <person name="Land M."/>
            <person name="Hauser L."/>
            <person name="Kyrpides N."/>
            <person name="Kim E."/>
            <person name="Magnuson T."/>
            <person name="Richardson P."/>
        </authorList>
    </citation>
    <scope>NUCLEOTIDE SEQUENCE [LARGE SCALE GENOMIC DNA]</scope>
    <source>
        <strain evidence="18 19">JF-5</strain>
    </source>
</reference>
<evidence type="ECO:0000259" key="17">
    <source>
        <dbReference type="PROSITE" id="PS51918"/>
    </source>
</evidence>
<protein>
    <recommendedName>
        <fullName evidence="14">Coproporphyrinogen-III oxidase</fullName>
        <ecNumber evidence="14">1.3.98.3</ecNumber>
    </recommendedName>
</protein>
<evidence type="ECO:0000256" key="15">
    <source>
        <dbReference type="PIRSR" id="PIRSR000167-1"/>
    </source>
</evidence>
<evidence type="ECO:0000256" key="14">
    <source>
        <dbReference type="PIRNR" id="PIRNR000167"/>
    </source>
</evidence>
<evidence type="ECO:0000256" key="3">
    <source>
        <dbReference type="ARBA" id="ARBA00005493"/>
    </source>
</evidence>
<keyword evidence="19" id="KW-1185">Reference proteome</keyword>
<gene>
    <name evidence="18" type="ordered locus">Acry_1560</name>
</gene>
<comment type="cofactor">
    <cofactor evidence="14 16">
        <name>[4Fe-4S] cluster</name>
        <dbReference type="ChEBI" id="CHEBI:49883"/>
    </cofactor>
    <text evidence="14 16">Binds 1 [4Fe-4S] cluster. The cluster is coordinated with 3 cysteines and an exchangeable S-adenosyl-L-methionine.</text>
</comment>
<dbReference type="Proteomes" id="UP000000245">
    <property type="component" value="Chromosome"/>
</dbReference>
<evidence type="ECO:0000313" key="19">
    <source>
        <dbReference type="Proteomes" id="UP000000245"/>
    </source>
</evidence>
<keyword evidence="10 14" id="KW-0408">Iron</keyword>
<evidence type="ECO:0000256" key="12">
    <source>
        <dbReference type="ARBA" id="ARBA00023244"/>
    </source>
</evidence>
<evidence type="ECO:0000256" key="7">
    <source>
        <dbReference type="ARBA" id="ARBA00022691"/>
    </source>
</evidence>
<feature type="binding site" evidence="15">
    <location>
        <position position="179"/>
    </location>
    <ligand>
        <name>S-adenosyl-L-methionine</name>
        <dbReference type="ChEBI" id="CHEBI:59789"/>
        <label>2</label>
    </ligand>
</feature>
<evidence type="ECO:0000256" key="10">
    <source>
        <dbReference type="ARBA" id="ARBA00023004"/>
    </source>
</evidence>
<dbReference type="SMART" id="SM00729">
    <property type="entry name" value="Elp3"/>
    <property type="match status" value="1"/>
</dbReference>
<dbReference type="PIRSF" id="PIRSF000167">
    <property type="entry name" value="HemN"/>
    <property type="match status" value="1"/>
</dbReference>
<feature type="binding site" evidence="15">
    <location>
        <position position="204"/>
    </location>
    <ligand>
        <name>S-adenosyl-L-methionine</name>
        <dbReference type="ChEBI" id="CHEBI:59789"/>
        <label>2</label>
    </ligand>
</feature>
<dbReference type="InterPro" id="IPR006638">
    <property type="entry name" value="Elp3/MiaA/NifB-like_rSAM"/>
</dbReference>
<keyword evidence="8 14" id="KW-0479">Metal-binding</keyword>
<evidence type="ECO:0000256" key="6">
    <source>
        <dbReference type="ARBA" id="ARBA00022490"/>
    </source>
</evidence>
<evidence type="ECO:0000256" key="11">
    <source>
        <dbReference type="ARBA" id="ARBA00023014"/>
    </source>
</evidence>
<dbReference type="EMBL" id="CP000697">
    <property type="protein sequence ID" value="ABQ30766.1"/>
    <property type="molecule type" value="Genomic_DNA"/>
</dbReference>
<evidence type="ECO:0000256" key="16">
    <source>
        <dbReference type="PIRSR" id="PIRSR000167-2"/>
    </source>
</evidence>
<feature type="binding site" evidence="15">
    <location>
        <position position="324"/>
    </location>
    <ligand>
        <name>S-adenosyl-L-methionine</name>
        <dbReference type="ChEBI" id="CHEBI:59789"/>
        <label>1</label>
    </ligand>
</feature>
<feature type="binding site" evidence="15">
    <location>
        <begin position="108"/>
        <end position="109"/>
    </location>
    <ligand>
        <name>S-adenosyl-L-methionine</name>
        <dbReference type="ChEBI" id="CHEBI:59789"/>
        <label>2</label>
    </ligand>
</feature>
<keyword evidence="12 14" id="KW-0627">Porphyrin biosynthesis</keyword>
<comment type="subunit">
    <text evidence="4">Monomer.</text>
</comment>
<feature type="binding site" evidence="15">
    <location>
        <position position="238"/>
    </location>
    <ligand>
        <name>S-adenosyl-L-methionine</name>
        <dbReference type="ChEBI" id="CHEBI:59789"/>
        <label>2</label>
    </ligand>
</feature>
<dbReference type="PANTHER" id="PTHR13932:SF6">
    <property type="entry name" value="OXYGEN-INDEPENDENT COPROPORPHYRINOGEN III OXIDASE"/>
    <property type="match status" value="1"/>
</dbReference>
<keyword evidence="5 14" id="KW-0004">4Fe-4S</keyword>
<dbReference type="HOGENOM" id="CLU_027579_3_0_5"/>
<keyword evidence="7 14" id="KW-0949">S-adenosyl-L-methionine</keyword>
<name>A5FYT4_ACICJ</name>
<dbReference type="KEGG" id="acr:Acry_1560"/>
<dbReference type="InterPro" id="IPR004558">
    <property type="entry name" value="Coprogen_oxidase_HemN"/>
</dbReference>
<dbReference type="GO" id="GO:0046872">
    <property type="term" value="F:metal ion binding"/>
    <property type="evidence" value="ECO:0007669"/>
    <property type="project" value="UniProtKB-KW"/>
</dbReference>
<keyword evidence="6 14" id="KW-0963">Cytoplasm</keyword>
<sequence length="444" mass="47297">MEQALLARYDRPLPRYTSYPTAPHFSAATGAKDHALWLAAIPPGARASLYLHVPFCRTMCWFCGCTTSAVHSVGALERYAAALETEIGRVAAAIGHRLPAGQIHWGGGTPTALPAPLLRRVHAALARHFALDDTTEIAIEIDPRTLPDDATALLRDLAVTRVSLGVQDFAPAVQAAIGRHQSVAQTKAAADAARAAGIASVNFDLVYGLPFQTIDSLEATIGEVLALGPDRIALYGYAHVPWTRKRQQVIAERALPDVAARFAQQQRAAELLVAAGYRRIGLDHFARPEDAMARAAGTGALRRNFQGYTVDPSDLLIGLGASAISFLPQGYAQNAVGTQPYLAAIEAGALATAKGLALDDEDRLRGAIIERLMCDLEVDLAAFGADPARFARECESLAPLEADGFLHREGSRISITEAGRPFLRHAAAAFDAWLGQAGRHAAAI</sequence>
<evidence type="ECO:0000256" key="8">
    <source>
        <dbReference type="ARBA" id="ARBA00022723"/>
    </source>
</evidence>
<dbReference type="InterPro" id="IPR034505">
    <property type="entry name" value="Coproporphyrinogen-III_oxidase"/>
</dbReference>
<dbReference type="Pfam" id="PF06969">
    <property type="entry name" value="HemN_C"/>
    <property type="match status" value="1"/>
</dbReference>
<organism evidence="18 19">
    <name type="scientific">Acidiphilium cryptum (strain JF-5)</name>
    <dbReference type="NCBI Taxonomy" id="349163"/>
    <lineage>
        <taxon>Bacteria</taxon>
        <taxon>Pseudomonadati</taxon>
        <taxon>Pseudomonadota</taxon>
        <taxon>Alphaproteobacteria</taxon>
        <taxon>Acetobacterales</taxon>
        <taxon>Acidocellaceae</taxon>
        <taxon>Acidiphilium</taxon>
    </lineage>
</organism>
<comment type="subcellular location">
    <subcellularLocation>
        <location evidence="1 14">Cytoplasm</location>
    </subcellularLocation>
</comment>
<dbReference type="GO" id="GO:0005737">
    <property type="term" value="C:cytoplasm"/>
    <property type="evidence" value="ECO:0007669"/>
    <property type="project" value="UniProtKB-SubCell"/>
</dbReference>
<evidence type="ECO:0000256" key="4">
    <source>
        <dbReference type="ARBA" id="ARBA00011245"/>
    </source>
</evidence>
<dbReference type="NCBIfam" id="TIGR00538">
    <property type="entry name" value="hemN"/>
    <property type="match status" value="1"/>
</dbReference>
<feature type="binding site" evidence="16">
    <location>
        <position position="60"/>
    </location>
    <ligand>
        <name>[4Fe-4S] cluster</name>
        <dbReference type="ChEBI" id="CHEBI:49883"/>
        <note>4Fe-4S-S-AdoMet</note>
    </ligand>
</feature>
<dbReference type="STRING" id="349163.Acry_1560"/>
<dbReference type="CDD" id="cd01335">
    <property type="entry name" value="Radical_SAM"/>
    <property type="match status" value="1"/>
</dbReference>
<dbReference type="Pfam" id="PF04055">
    <property type="entry name" value="Radical_SAM"/>
    <property type="match status" value="1"/>
</dbReference>
<feature type="binding site" evidence="16">
    <location>
        <position position="63"/>
    </location>
    <ligand>
        <name>[4Fe-4S] cluster</name>
        <dbReference type="ChEBI" id="CHEBI:49883"/>
        <note>4Fe-4S-S-AdoMet</note>
    </ligand>
</feature>
<dbReference type="GO" id="GO:0004109">
    <property type="term" value="F:coproporphyrinogen oxidase activity"/>
    <property type="evidence" value="ECO:0007669"/>
    <property type="project" value="InterPro"/>
</dbReference>
<dbReference type="UniPathway" id="UPA00251">
    <property type="reaction ID" value="UER00323"/>
</dbReference>
<feature type="binding site" evidence="16">
    <location>
        <position position="56"/>
    </location>
    <ligand>
        <name>[4Fe-4S] cluster</name>
        <dbReference type="ChEBI" id="CHEBI:49883"/>
        <note>4Fe-4S-S-AdoMet</note>
    </ligand>
</feature>
<dbReference type="RefSeq" id="WP_011942334.1">
    <property type="nucleotide sequence ID" value="NC_009484.1"/>
</dbReference>
<evidence type="ECO:0000256" key="2">
    <source>
        <dbReference type="ARBA" id="ARBA00004785"/>
    </source>
</evidence>
<feature type="binding site" evidence="15">
    <location>
        <position position="107"/>
    </location>
    <ligand>
        <name>S-adenosyl-L-methionine</name>
        <dbReference type="ChEBI" id="CHEBI:59789"/>
        <label>1</label>
    </ligand>
</feature>
<dbReference type="GO" id="GO:0006782">
    <property type="term" value="P:protoporphyrinogen IX biosynthetic process"/>
    <property type="evidence" value="ECO:0007669"/>
    <property type="project" value="UniProtKB-UniPathway"/>
</dbReference>
<dbReference type="Gene3D" id="3.20.20.70">
    <property type="entry name" value="Aldolase class I"/>
    <property type="match status" value="1"/>
</dbReference>
<dbReference type="PANTHER" id="PTHR13932">
    <property type="entry name" value="COPROPORPHYRINIGEN III OXIDASE"/>
    <property type="match status" value="1"/>
</dbReference>
<feature type="binding site" evidence="15">
    <location>
        <position position="50"/>
    </location>
    <ligand>
        <name>S-adenosyl-L-methionine</name>
        <dbReference type="ChEBI" id="CHEBI:59789"/>
        <label>1</label>
    </ligand>
</feature>
<evidence type="ECO:0000256" key="13">
    <source>
        <dbReference type="ARBA" id="ARBA00048321"/>
    </source>
</evidence>
<dbReference type="InterPro" id="IPR013785">
    <property type="entry name" value="Aldolase_TIM"/>
</dbReference>